<evidence type="ECO:0000259" key="10">
    <source>
        <dbReference type="PROSITE" id="PS50046"/>
    </source>
</evidence>
<dbReference type="InterPro" id="IPR029016">
    <property type="entry name" value="GAF-like_dom_sf"/>
</dbReference>
<dbReference type="SMART" id="SM00091">
    <property type="entry name" value="PAS"/>
    <property type="match status" value="3"/>
</dbReference>
<feature type="domain" description="Histidine kinase" evidence="11">
    <location>
        <begin position="928"/>
        <end position="1142"/>
    </location>
</feature>
<dbReference type="InterPro" id="IPR001610">
    <property type="entry name" value="PAC"/>
</dbReference>
<dbReference type="CDD" id="cd00082">
    <property type="entry name" value="HisKA"/>
    <property type="match status" value="1"/>
</dbReference>
<keyword evidence="4 8" id="KW-0597">Phosphoprotein</keyword>
<evidence type="ECO:0000259" key="12">
    <source>
        <dbReference type="PROSITE" id="PS50110"/>
    </source>
</evidence>
<keyword evidence="9" id="KW-0175">Coiled coil</keyword>
<feature type="coiled-coil region" evidence="9">
    <location>
        <begin position="123"/>
        <end position="160"/>
    </location>
</feature>
<dbReference type="SUPFAM" id="SSF55785">
    <property type="entry name" value="PYP-like sensor domain (PAS domain)"/>
    <property type="match status" value="3"/>
</dbReference>
<dbReference type="CDD" id="cd00130">
    <property type="entry name" value="PAS"/>
    <property type="match status" value="3"/>
</dbReference>
<evidence type="ECO:0000259" key="13">
    <source>
        <dbReference type="PROSITE" id="PS50112"/>
    </source>
</evidence>
<dbReference type="CDD" id="cd16921">
    <property type="entry name" value="HATPase_FilI-like"/>
    <property type="match status" value="1"/>
</dbReference>
<dbReference type="Pfam" id="PF00512">
    <property type="entry name" value="HisKA"/>
    <property type="match status" value="1"/>
</dbReference>
<dbReference type="PROSITE" id="PS50109">
    <property type="entry name" value="HIS_KIN"/>
    <property type="match status" value="1"/>
</dbReference>
<dbReference type="SMART" id="SM00387">
    <property type="entry name" value="HATPase_c"/>
    <property type="match status" value="1"/>
</dbReference>
<dbReference type="InterPro" id="IPR035965">
    <property type="entry name" value="PAS-like_dom_sf"/>
</dbReference>
<dbReference type="EMBL" id="JACJPW010000009">
    <property type="protein sequence ID" value="MBD2180478.1"/>
    <property type="molecule type" value="Genomic_DNA"/>
</dbReference>
<evidence type="ECO:0000256" key="3">
    <source>
        <dbReference type="ARBA" id="ARBA00012438"/>
    </source>
</evidence>
<dbReference type="Pfam" id="PF00072">
    <property type="entry name" value="Response_reg"/>
    <property type="match status" value="1"/>
</dbReference>
<dbReference type="GO" id="GO:0000155">
    <property type="term" value="F:phosphorelay sensor kinase activity"/>
    <property type="evidence" value="ECO:0007669"/>
    <property type="project" value="InterPro"/>
</dbReference>
<comment type="caution">
    <text evidence="15">The sequence shown here is derived from an EMBL/GenBank/DDBJ whole genome shotgun (WGS) entry which is preliminary data.</text>
</comment>
<dbReference type="FunFam" id="3.30.565.10:FF:000006">
    <property type="entry name" value="Sensor histidine kinase WalK"/>
    <property type="match status" value="1"/>
</dbReference>
<feature type="domain" description="Phytochrome chromophore attachment site" evidence="10">
    <location>
        <begin position="735"/>
        <end position="894"/>
    </location>
</feature>
<evidence type="ECO:0000259" key="14">
    <source>
        <dbReference type="PROSITE" id="PS50113"/>
    </source>
</evidence>
<reference evidence="15" key="1">
    <citation type="journal article" date="2015" name="ISME J.">
        <title>Draft Genome Sequence of Streptomyces incarnatus NRRL8089, which Produces the Nucleoside Antibiotic Sinefungin.</title>
        <authorList>
            <person name="Oshima K."/>
            <person name="Hattori M."/>
            <person name="Shimizu H."/>
            <person name="Fukuda K."/>
            <person name="Nemoto M."/>
            <person name="Inagaki K."/>
            <person name="Tamura T."/>
        </authorList>
    </citation>
    <scope>NUCLEOTIDE SEQUENCE</scope>
    <source>
        <strain evidence="15">FACHB-1375</strain>
    </source>
</reference>
<evidence type="ECO:0000256" key="2">
    <source>
        <dbReference type="ARBA" id="ARBA00006402"/>
    </source>
</evidence>
<dbReference type="PANTHER" id="PTHR43304">
    <property type="entry name" value="PHYTOCHROME-LIKE PROTEIN CPH1"/>
    <property type="match status" value="1"/>
</dbReference>
<evidence type="ECO:0000256" key="9">
    <source>
        <dbReference type="SAM" id="Coils"/>
    </source>
</evidence>
<feature type="domain" description="PAC" evidence="14">
    <location>
        <begin position="232"/>
        <end position="284"/>
    </location>
</feature>
<gene>
    <name evidence="15" type="ORF">H6G03_05050</name>
</gene>
<keyword evidence="7" id="KW-0902">Two-component regulatory system</keyword>
<dbReference type="PROSITE" id="PS50110">
    <property type="entry name" value="RESPONSE_REGULATORY"/>
    <property type="match status" value="1"/>
</dbReference>
<dbReference type="SMART" id="SM00086">
    <property type="entry name" value="PAC"/>
    <property type="match status" value="3"/>
</dbReference>
<dbReference type="SMART" id="SM00448">
    <property type="entry name" value="REC"/>
    <property type="match status" value="1"/>
</dbReference>
<accession>A0A926VAZ8</accession>
<dbReference type="PROSITE" id="PS50112">
    <property type="entry name" value="PAS"/>
    <property type="match status" value="2"/>
</dbReference>
<keyword evidence="5" id="KW-0808">Transferase</keyword>
<keyword evidence="16" id="KW-1185">Reference proteome</keyword>
<feature type="domain" description="PAS" evidence="13">
    <location>
        <begin position="285"/>
        <end position="355"/>
    </location>
</feature>
<dbReference type="InterPro" id="IPR036097">
    <property type="entry name" value="HisK_dim/P_sf"/>
</dbReference>
<dbReference type="PANTHER" id="PTHR43304:SF1">
    <property type="entry name" value="PAC DOMAIN-CONTAINING PROTEIN"/>
    <property type="match status" value="1"/>
</dbReference>
<dbReference type="SMART" id="SM00388">
    <property type="entry name" value="HisKA"/>
    <property type="match status" value="1"/>
</dbReference>
<dbReference type="Pfam" id="PF01590">
    <property type="entry name" value="GAF"/>
    <property type="match status" value="2"/>
</dbReference>
<dbReference type="InterPro" id="IPR003661">
    <property type="entry name" value="HisK_dim/P_dom"/>
</dbReference>
<dbReference type="InterPro" id="IPR013656">
    <property type="entry name" value="PAS_4"/>
</dbReference>
<feature type="domain" description="PAC" evidence="14">
    <location>
        <begin position="664"/>
        <end position="715"/>
    </location>
</feature>
<feature type="domain" description="PAC" evidence="14">
    <location>
        <begin position="359"/>
        <end position="411"/>
    </location>
</feature>
<dbReference type="NCBIfam" id="TIGR00229">
    <property type="entry name" value="sensory_box"/>
    <property type="match status" value="3"/>
</dbReference>
<dbReference type="RefSeq" id="WP_190462730.1">
    <property type="nucleotide sequence ID" value="NZ_JACJPW010000009.1"/>
</dbReference>
<dbReference type="InterPro" id="IPR036890">
    <property type="entry name" value="HATPase_C_sf"/>
</dbReference>
<dbReference type="InterPro" id="IPR016132">
    <property type="entry name" value="Phyto_chromo_attachment"/>
</dbReference>
<feature type="domain" description="PAS" evidence="13">
    <location>
        <begin position="157"/>
        <end position="230"/>
    </location>
</feature>
<dbReference type="Pfam" id="PF08447">
    <property type="entry name" value="PAS_3"/>
    <property type="match status" value="2"/>
</dbReference>
<evidence type="ECO:0000256" key="8">
    <source>
        <dbReference type="PROSITE-ProRule" id="PRU00169"/>
    </source>
</evidence>
<sequence length="1148" mass="130779">MELTGKPKILIVDDWPNNLQFLCIFLQAQGFEILIAESGETALKQMETILPDLILLDVMMPGMDGLETFQCLKNKPESRDIPVIFMTGLSDKVDEVKVLTLGAVDYLTKPFVNEEILARINIHLKLRAMTRQLQEKNELLEQEIRERRQIEADLLESKSRFDQMASSIRECFWIGDAEITQLLYVSPAYEEIWGRSCQSAYERRISWLDAVHPEDRDQIRNAWERLFQGEAVEQEYRVIRPDGSIVWVLDRTFPVRNSAGEIYRLAGIASDITQRKQAQEALRESEARFRAIFEQAAVGIVVSSLSGQLLKVNQRYCDFLGYSESELLTLTFQEITYPEDLELDLRYYRQLLAGEIQHYSIEKRYIRKDGRLQWGKLTLSVVLDSDGAISYIMAAIEDIQERKLAEKQLQYRLTLETALAAVSREFATNEAADIDRVLAILGLAVGTNRAYLTRFRENSTFAYMTHEWCDSQTQPQIQHFQNVDTSLFPWWVEKYRKNENAVISDVEAMPTTAEIEKNLLKSLGIRSVLAVPVNTASGQLWGTIGFETYRENRKDWSDEDVQLLRVVGEMIYSYWARQQAQEELRASEALYAGIFNHSAESIFLINVLPDGQFVYQTMNPIHERATGISGGEIAGKTPTEVLSPEVAAHVTERYRACLSAGVPIKYEETLALPGGTRIWRTTLIPIRDSTGKIVKLQGSAVDITEEKQAEAEKLRQVQHQQLIASLTLKIRESLQIEEILHNTVTEVKNTLNADRVLFFRLLPEGGGKIVSEATVANFTSLLGLVVEDRCLPAQYLEKYYQGQIRFCSEIDNLGCTPCYVEFMQQHQIRSNLIVPILVIGESENGNSKLKSSPPLPISPSSPQKLWGLLCVQQCNEMREWAQLEIELLQQLAERLSIALYQAQLLEKQTRYAQELARSNAELEQFAYVASHDLQAPLGTIASYAQLLEERYEDKLDDKANNYINKIVSGAKRMQRLIDDLLLYSRVGRSHKAFALVDCNLVFEEVCANLQASIRKSNAIVTKSELPAVMADRSQMVQLLQNLIGNAIKYRRNEEPPIVSVNVSFQEGAWLFAIRDNGIGIDPKYRERIFQIFQRLHTQKEYSGTGIGLAICQKIVQRHGGRIWVESALGQGSTFYFTIFNKNLSGDRY</sequence>
<dbReference type="InterPro" id="IPR005467">
    <property type="entry name" value="His_kinase_dom"/>
</dbReference>
<dbReference type="SUPFAM" id="SSF55781">
    <property type="entry name" value="GAF domain-like"/>
    <property type="match status" value="2"/>
</dbReference>
<dbReference type="Gene3D" id="3.30.565.10">
    <property type="entry name" value="Histidine kinase-like ATPase, C-terminal domain"/>
    <property type="match status" value="1"/>
</dbReference>
<dbReference type="Pfam" id="PF08448">
    <property type="entry name" value="PAS_4"/>
    <property type="match status" value="1"/>
</dbReference>
<proteinExistence type="inferred from homology"/>
<evidence type="ECO:0000256" key="4">
    <source>
        <dbReference type="ARBA" id="ARBA00022553"/>
    </source>
</evidence>
<evidence type="ECO:0000256" key="5">
    <source>
        <dbReference type="ARBA" id="ARBA00022679"/>
    </source>
</evidence>
<dbReference type="Gene3D" id="1.10.287.130">
    <property type="match status" value="1"/>
</dbReference>
<feature type="domain" description="Response regulatory" evidence="12">
    <location>
        <begin position="8"/>
        <end position="124"/>
    </location>
</feature>
<evidence type="ECO:0000256" key="1">
    <source>
        <dbReference type="ARBA" id="ARBA00000085"/>
    </source>
</evidence>
<evidence type="ECO:0000313" key="15">
    <source>
        <dbReference type="EMBL" id="MBD2180478.1"/>
    </source>
</evidence>
<dbReference type="Gene3D" id="3.40.50.2300">
    <property type="match status" value="1"/>
</dbReference>
<dbReference type="SMART" id="SM00065">
    <property type="entry name" value="GAF"/>
    <property type="match status" value="2"/>
</dbReference>
<evidence type="ECO:0000256" key="6">
    <source>
        <dbReference type="ARBA" id="ARBA00022777"/>
    </source>
</evidence>
<dbReference type="Gene3D" id="3.30.450.20">
    <property type="entry name" value="PAS domain"/>
    <property type="match status" value="3"/>
</dbReference>
<comment type="catalytic activity">
    <reaction evidence="1">
        <text>ATP + protein L-histidine = ADP + protein N-phospho-L-histidine.</text>
        <dbReference type="EC" id="2.7.13.3"/>
    </reaction>
</comment>
<dbReference type="InterPro" id="IPR003018">
    <property type="entry name" value="GAF"/>
</dbReference>
<dbReference type="SUPFAM" id="SSF55874">
    <property type="entry name" value="ATPase domain of HSP90 chaperone/DNA topoisomerase II/histidine kinase"/>
    <property type="match status" value="1"/>
</dbReference>
<evidence type="ECO:0000313" key="16">
    <source>
        <dbReference type="Proteomes" id="UP000641646"/>
    </source>
</evidence>
<dbReference type="InterPro" id="IPR000700">
    <property type="entry name" value="PAS-assoc_C"/>
</dbReference>
<dbReference type="AlphaFoldDB" id="A0A926VAZ8"/>
<organism evidence="15 16">
    <name type="scientific">Aerosakkonema funiforme FACHB-1375</name>
    <dbReference type="NCBI Taxonomy" id="2949571"/>
    <lineage>
        <taxon>Bacteria</taxon>
        <taxon>Bacillati</taxon>
        <taxon>Cyanobacteriota</taxon>
        <taxon>Cyanophyceae</taxon>
        <taxon>Oscillatoriophycideae</taxon>
        <taxon>Aerosakkonematales</taxon>
        <taxon>Aerosakkonemataceae</taxon>
        <taxon>Aerosakkonema</taxon>
    </lineage>
</organism>
<dbReference type="EC" id="2.7.13.3" evidence="3"/>
<keyword evidence="6" id="KW-0418">Kinase</keyword>
<dbReference type="PROSITE" id="PS50113">
    <property type="entry name" value="PAC"/>
    <property type="match status" value="3"/>
</dbReference>
<evidence type="ECO:0000256" key="7">
    <source>
        <dbReference type="ARBA" id="ARBA00023012"/>
    </source>
</evidence>
<dbReference type="InterPro" id="IPR011006">
    <property type="entry name" value="CheY-like_superfamily"/>
</dbReference>
<dbReference type="SUPFAM" id="SSF52172">
    <property type="entry name" value="CheY-like"/>
    <property type="match status" value="1"/>
</dbReference>
<protein>
    <recommendedName>
        <fullName evidence="3">histidine kinase</fullName>
        <ecNumber evidence="3">2.7.13.3</ecNumber>
    </recommendedName>
</protein>
<dbReference type="Gene3D" id="3.30.450.40">
    <property type="match status" value="2"/>
</dbReference>
<dbReference type="CDD" id="cd19920">
    <property type="entry name" value="REC_PA4781-like"/>
    <property type="match status" value="1"/>
</dbReference>
<comment type="similarity">
    <text evidence="2">In the N-terminal section; belongs to the phytochrome family.</text>
</comment>
<evidence type="ECO:0000259" key="11">
    <source>
        <dbReference type="PROSITE" id="PS50109"/>
    </source>
</evidence>
<dbReference type="PRINTS" id="PR00344">
    <property type="entry name" value="BCTRLSENSOR"/>
</dbReference>
<name>A0A926VAZ8_9CYAN</name>
<dbReference type="InterPro" id="IPR013655">
    <property type="entry name" value="PAS_fold_3"/>
</dbReference>
<reference evidence="15" key="2">
    <citation type="submission" date="2020-08" db="EMBL/GenBank/DDBJ databases">
        <authorList>
            <person name="Chen M."/>
            <person name="Teng W."/>
            <person name="Zhao L."/>
            <person name="Hu C."/>
            <person name="Zhou Y."/>
            <person name="Han B."/>
            <person name="Song L."/>
            <person name="Shu W."/>
        </authorList>
    </citation>
    <scope>NUCLEOTIDE SEQUENCE</scope>
    <source>
        <strain evidence="15">FACHB-1375</strain>
    </source>
</reference>
<dbReference type="PROSITE" id="PS50046">
    <property type="entry name" value="PHYTOCHROME_2"/>
    <property type="match status" value="1"/>
</dbReference>
<dbReference type="InterPro" id="IPR003594">
    <property type="entry name" value="HATPase_dom"/>
</dbReference>
<dbReference type="InterPro" id="IPR052162">
    <property type="entry name" value="Sensor_kinase/Photoreceptor"/>
</dbReference>
<dbReference type="InterPro" id="IPR001789">
    <property type="entry name" value="Sig_transdc_resp-reg_receiver"/>
</dbReference>
<feature type="modified residue" description="4-aspartylphosphate" evidence="8">
    <location>
        <position position="57"/>
    </location>
</feature>
<dbReference type="Pfam" id="PF02518">
    <property type="entry name" value="HATPase_c"/>
    <property type="match status" value="1"/>
</dbReference>
<dbReference type="InterPro" id="IPR000014">
    <property type="entry name" value="PAS"/>
</dbReference>
<dbReference type="Proteomes" id="UP000641646">
    <property type="component" value="Unassembled WGS sequence"/>
</dbReference>
<dbReference type="SUPFAM" id="SSF47384">
    <property type="entry name" value="Homodimeric domain of signal transducing histidine kinase"/>
    <property type="match status" value="1"/>
</dbReference>
<dbReference type="InterPro" id="IPR004358">
    <property type="entry name" value="Sig_transdc_His_kin-like_C"/>
</dbReference>